<dbReference type="EMBL" id="JAFJMO010000007">
    <property type="protein sequence ID" value="KAJ8271369.1"/>
    <property type="molecule type" value="Genomic_DNA"/>
</dbReference>
<reference evidence="1" key="1">
    <citation type="journal article" date="2023" name="Science">
        <title>Genome structures resolve the early diversification of teleost fishes.</title>
        <authorList>
            <person name="Parey E."/>
            <person name="Louis A."/>
            <person name="Montfort J."/>
            <person name="Bouchez O."/>
            <person name="Roques C."/>
            <person name="Iampietro C."/>
            <person name="Lluch J."/>
            <person name="Castinel A."/>
            <person name="Donnadieu C."/>
            <person name="Desvignes T."/>
            <person name="Floi Bucao C."/>
            <person name="Jouanno E."/>
            <person name="Wen M."/>
            <person name="Mejri S."/>
            <person name="Dirks R."/>
            <person name="Jansen H."/>
            <person name="Henkel C."/>
            <person name="Chen W.J."/>
            <person name="Zahm M."/>
            <person name="Cabau C."/>
            <person name="Klopp C."/>
            <person name="Thompson A.W."/>
            <person name="Robinson-Rechavi M."/>
            <person name="Braasch I."/>
            <person name="Lecointre G."/>
            <person name="Bobe J."/>
            <person name="Postlethwait J.H."/>
            <person name="Berthelot C."/>
            <person name="Roest Crollius H."/>
            <person name="Guiguen Y."/>
        </authorList>
    </citation>
    <scope>NUCLEOTIDE SEQUENCE</scope>
    <source>
        <strain evidence="1">Concon-B</strain>
    </source>
</reference>
<dbReference type="Proteomes" id="UP001152803">
    <property type="component" value="Unassembled WGS sequence"/>
</dbReference>
<proteinExistence type="predicted"/>
<evidence type="ECO:0000313" key="1">
    <source>
        <dbReference type="EMBL" id="KAJ8271369.1"/>
    </source>
</evidence>
<comment type="caution">
    <text evidence="1">The sequence shown here is derived from an EMBL/GenBank/DDBJ whole genome shotgun (WGS) entry which is preliminary data.</text>
</comment>
<gene>
    <name evidence="1" type="ORF">COCON_G00102280</name>
</gene>
<accession>A0A9Q1DHZ4</accession>
<keyword evidence="2" id="KW-1185">Reference proteome</keyword>
<dbReference type="AlphaFoldDB" id="A0A9Q1DHZ4"/>
<organism evidence="1 2">
    <name type="scientific">Conger conger</name>
    <name type="common">Conger eel</name>
    <name type="synonym">Muraena conger</name>
    <dbReference type="NCBI Taxonomy" id="82655"/>
    <lineage>
        <taxon>Eukaryota</taxon>
        <taxon>Metazoa</taxon>
        <taxon>Chordata</taxon>
        <taxon>Craniata</taxon>
        <taxon>Vertebrata</taxon>
        <taxon>Euteleostomi</taxon>
        <taxon>Actinopterygii</taxon>
        <taxon>Neopterygii</taxon>
        <taxon>Teleostei</taxon>
        <taxon>Anguilliformes</taxon>
        <taxon>Congridae</taxon>
        <taxon>Conger</taxon>
    </lineage>
</organism>
<evidence type="ECO:0000313" key="2">
    <source>
        <dbReference type="Proteomes" id="UP001152803"/>
    </source>
</evidence>
<name>A0A9Q1DHZ4_CONCO</name>
<protein>
    <submittedName>
        <fullName evidence="1">Uncharacterized protein</fullName>
    </submittedName>
</protein>
<sequence length="139" mass="15792">MDSTQPCKTQNQSEVQWSSWIKIKGHWACRTLIAFLLTHHEKRTFHARTSSTDETVSPRGFWLIMDSLGESSDWRKMTLCTAPSRPVLPLNVAGYMASSRAKTFTDNAGEKGPAALDRTDQREIPAIHSVLNRYELWKA</sequence>